<dbReference type="Gene3D" id="3.40.190.170">
    <property type="entry name" value="Bacterial extracellular solute-binding protein, family 7"/>
    <property type="match status" value="1"/>
</dbReference>
<dbReference type="Pfam" id="PF03480">
    <property type="entry name" value="DctP"/>
    <property type="match status" value="1"/>
</dbReference>
<dbReference type="KEGG" id="pfaa:MM59RIKEN_22250"/>
<dbReference type="EMBL" id="AP023420">
    <property type="protein sequence ID" value="BCK84906.1"/>
    <property type="molecule type" value="Genomic_DNA"/>
</dbReference>
<evidence type="ECO:0000256" key="2">
    <source>
        <dbReference type="ARBA" id="ARBA00022448"/>
    </source>
</evidence>
<dbReference type="PROSITE" id="PS51257">
    <property type="entry name" value="PROKAR_LIPOPROTEIN"/>
    <property type="match status" value="1"/>
</dbReference>
<comment type="similarity">
    <text evidence="1">Belongs to the bacterial solute-binding protein 7 family.</text>
</comment>
<evidence type="ECO:0000256" key="3">
    <source>
        <dbReference type="ARBA" id="ARBA00022729"/>
    </source>
</evidence>
<dbReference type="PANTHER" id="PTHR33376">
    <property type="match status" value="1"/>
</dbReference>
<dbReference type="NCBIfam" id="NF037995">
    <property type="entry name" value="TRAP_S1"/>
    <property type="match status" value="1"/>
</dbReference>
<reference evidence="5" key="1">
    <citation type="submission" date="2020-09" db="EMBL/GenBank/DDBJ databases">
        <title>New species isolated from human feces.</title>
        <authorList>
            <person name="Kitahara M."/>
            <person name="Shigeno Y."/>
            <person name="Shime M."/>
            <person name="Matsumoto Y."/>
            <person name="Nakamura S."/>
            <person name="Motooka D."/>
            <person name="Fukuoka S."/>
            <person name="Nishikawa H."/>
            <person name="Benno Y."/>
        </authorList>
    </citation>
    <scope>NUCLEOTIDE SEQUENCE</scope>
    <source>
        <strain evidence="5">MM59</strain>
    </source>
</reference>
<dbReference type="PIRSF" id="PIRSF006470">
    <property type="entry name" value="DctB"/>
    <property type="match status" value="1"/>
</dbReference>
<evidence type="ECO:0000256" key="4">
    <source>
        <dbReference type="SAM" id="SignalP"/>
    </source>
</evidence>
<feature type="chain" id="PRO_5038970460" evidence="4">
    <location>
        <begin position="22"/>
        <end position="347"/>
    </location>
</feature>
<gene>
    <name evidence="5" type="ORF">MM59RIKEN_22250</name>
</gene>
<evidence type="ECO:0000313" key="6">
    <source>
        <dbReference type="Proteomes" id="UP000679848"/>
    </source>
</evidence>
<dbReference type="InterPro" id="IPR004682">
    <property type="entry name" value="TRAP_DctP"/>
</dbReference>
<dbReference type="RefSeq" id="WP_213543341.1">
    <property type="nucleotide sequence ID" value="NZ_AP023420.1"/>
</dbReference>
<feature type="signal peptide" evidence="4">
    <location>
        <begin position="1"/>
        <end position="21"/>
    </location>
</feature>
<protein>
    <submittedName>
        <fullName evidence="5">C4-dicarboxylate ABC transporter</fullName>
    </submittedName>
</protein>
<organism evidence="5 6">
    <name type="scientific">Pusillibacter faecalis</name>
    <dbReference type="NCBI Taxonomy" id="2714358"/>
    <lineage>
        <taxon>Bacteria</taxon>
        <taxon>Bacillati</taxon>
        <taxon>Bacillota</taxon>
        <taxon>Clostridia</taxon>
        <taxon>Eubacteriales</taxon>
        <taxon>Oscillospiraceae</taxon>
        <taxon>Pusillibacter</taxon>
    </lineage>
</organism>
<keyword evidence="3 4" id="KW-0732">Signal</keyword>
<sequence length="347" mass="38256">MKKWFACIMCFVMMLGLVACGEDANVEIPDEVSGKNDSSAEYVINLASTSLPGQAPTMAEEDFIAEVEEKSGGRFEFVVHNSSSLGTDEDILQQVIDGTLQISSVGGTTFSMYTPLLEVLTLPFLLTNYEKEYAALTSDEYRAICDAVGEQLGIKILFTSENGIRHFATTSKPINSVADLKGLKIRIPTSDVLDATIKALGANPVTIQYSELYSALQNHVVDGEEVNYTTLAGQMHYEVVDYITEVGMYCFPGISIANLDFWNSLSPEDQQLIMDAGDLAMKNTFEKYILEIDETSRAKCEENGMQITVLDDTQLREFQDATAHIVDEYMAKDPLIADFVEMARGLA</sequence>
<dbReference type="GO" id="GO:0055085">
    <property type="term" value="P:transmembrane transport"/>
    <property type="evidence" value="ECO:0007669"/>
    <property type="project" value="InterPro"/>
</dbReference>
<name>A0A810QGE4_9FIRM</name>
<dbReference type="Proteomes" id="UP000679848">
    <property type="component" value="Chromosome"/>
</dbReference>
<dbReference type="CDD" id="cd13603">
    <property type="entry name" value="PBP2_TRAP_Siap_TeaA_like"/>
    <property type="match status" value="1"/>
</dbReference>
<keyword evidence="6" id="KW-1185">Reference proteome</keyword>
<accession>A0A810QGE4</accession>
<dbReference type="InterPro" id="IPR038404">
    <property type="entry name" value="TRAP_DctP_sf"/>
</dbReference>
<dbReference type="AlphaFoldDB" id="A0A810QGE4"/>
<dbReference type="SUPFAM" id="SSF53850">
    <property type="entry name" value="Periplasmic binding protein-like II"/>
    <property type="match status" value="1"/>
</dbReference>
<dbReference type="InterPro" id="IPR018389">
    <property type="entry name" value="DctP_fam"/>
</dbReference>
<evidence type="ECO:0000256" key="1">
    <source>
        <dbReference type="ARBA" id="ARBA00009023"/>
    </source>
</evidence>
<dbReference type="PANTHER" id="PTHR33376:SF7">
    <property type="entry name" value="C4-DICARBOXYLATE-BINDING PROTEIN DCTB"/>
    <property type="match status" value="1"/>
</dbReference>
<evidence type="ECO:0000313" key="5">
    <source>
        <dbReference type="EMBL" id="BCK84906.1"/>
    </source>
</evidence>
<dbReference type="GO" id="GO:0030288">
    <property type="term" value="C:outer membrane-bounded periplasmic space"/>
    <property type="evidence" value="ECO:0007669"/>
    <property type="project" value="InterPro"/>
</dbReference>
<proteinExistence type="inferred from homology"/>
<keyword evidence="2" id="KW-0813">Transport</keyword>